<sequence>MLQRNEVINPAFLSTCYGLPESFLDPSDSRAAVELCAISAWQPETYWTRAWLRSPSGGSNTGTISQKKPASGSLYKFLQHKTDIAGRVQRDPRIASERDRNPKEPDHWF</sequence>
<dbReference type="AlphaFoldDB" id="U5D9W2"/>
<keyword evidence="3" id="KW-1185">Reference proteome</keyword>
<organism evidence="2 3">
    <name type="scientific">Rubidibacter lacunae KORDI 51-2</name>
    <dbReference type="NCBI Taxonomy" id="582515"/>
    <lineage>
        <taxon>Bacteria</taxon>
        <taxon>Bacillati</taxon>
        <taxon>Cyanobacteriota</taxon>
        <taxon>Cyanophyceae</taxon>
        <taxon>Oscillatoriophycideae</taxon>
        <taxon>Chroococcales</taxon>
        <taxon>Aphanothecaceae</taxon>
        <taxon>Rubidibacter</taxon>
    </lineage>
</organism>
<evidence type="ECO:0000313" key="3">
    <source>
        <dbReference type="Proteomes" id="UP000016960"/>
    </source>
</evidence>
<evidence type="ECO:0000313" key="2">
    <source>
        <dbReference type="EMBL" id="ERN41373.1"/>
    </source>
</evidence>
<dbReference type="EMBL" id="ASSJ01000049">
    <property type="protein sequence ID" value="ERN41373.1"/>
    <property type="molecule type" value="Genomic_DNA"/>
</dbReference>
<name>U5D9W2_9CHRO</name>
<evidence type="ECO:0000256" key="1">
    <source>
        <dbReference type="SAM" id="MobiDB-lite"/>
    </source>
</evidence>
<reference evidence="2 3" key="1">
    <citation type="submission" date="2013-05" db="EMBL/GenBank/DDBJ databases">
        <title>Draft genome sequence of Rubidibacter lacunae KORDI 51-2.</title>
        <authorList>
            <person name="Choi D.H."/>
            <person name="Noh J.H."/>
            <person name="Kwon K.-K."/>
            <person name="Lee J.-H."/>
            <person name="Ryu J.-Y."/>
        </authorList>
    </citation>
    <scope>NUCLEOTIDE SEQUENCE [LARGE SCALE GENOMIC DNA]</scope>
    <source>
        <strain evidence="2 3">KORDI 51-2</strain>
    </source>
</reference>
<comment type="caution">
    <text evidence="2">The sequence shown here is derived from an EMBL/GenBank/DDBJ whole genome shotgun (WGS) entry which is preliminary data.</text>
</comment>
<dbReference type="Proteomes" id="UP000016960">
    <property type="component" value="Unassembled WGS sequence"/>
</dbReference>
<dbReference type="InParanoid" id="U5D9W2"/>
<protein>
    <submittedName>
        <fullName evidence="2">Uncharacterized protein</fullName>
    </submittedName>
</protein>
<feature type="region of interest" description="Disordered" evidence="1">
    <location>
        <begin position="83"/>
        <end position="109"/>
    </location>
</feature>
<accession>U5D9W2</accession>
<gene>
    <name evidence="2" type="ORF">KR51_00019410</name>
</gene>
<proteinExistence type="predicted"/>